<dbReference type="Proteomes" id="UP000246635">
    <property type="component" value="Unassembled WGS sequence"/>
</dbReference>
<keyword evidence="1" id="KW-0805">Transcription regulation</keyword>
<dbReference type="GO" id="GO:0043565">
    <property type="term" value="F:sequence-specific DNA binding"/>
    <property type="evidence" value="ECO:0007669"/>
    <property type="project" value="InterPro"/>
</dbReference>
<dbReference type="Gene3D" id="1.10.10.60">
    <property type="entry name" value="Homeodomain-like"/>
    <property type="match status" value="1"/>
</dbReference>
<evidence type="ECO:0000313" key="4">
    <source>
        <dbReference type="EMBL" id="PWW02842.1"/>
    </source>
</evidence>
<feature type="domain" description="HTH araC/xylS-type" evidence="3">
    <location>
        <begin position="196"/>
        <end position="256"/>
    </location>
</feature>
<organism evidence="4 5">
    <name type="scientific">Paenibacillus cellulosilyticus</name>
    <dbReference type="NCBI Taxonomy" id="375489"/>
    <lineage>
        <taxon>Bacteria</taxon>
        <taxon>Bacillati</taxon>
        <taxon>Bacillota</taxon>
        <taxon>Bacilli</taxon>
        <taxon>Bacillales</taxon>
        <taxon>Paenibacillaceae</taxon>
        <taxon>Paenibacillus</taxon>
    </lineage>
</organism>
<dbReference type="Pfam" id="PF00165">
    <property type="entry name" value="HTH_AraC"/>
    <property type="match status" value="1"/>
</dbReference>
<dbReference type="GO" id="GO:0003700">
    <property type="term" value="F:DNA-binding transcription factor activity"/>
    <property type="evidence" value="ECO:0007669"/>
    <property type="project" value="InterPro"/>
</dbReference>
<keyword evidence="2" id="KW-0804">Transcription</keyword>
<sequence length="256" mass="29062">MLQELKTRQDKVTKLINRHCKQSGVLQTAIPSLFLIRSDKVDEPSHKVFNPSFCFVSQGLKEILLADERLVYGPSDYLITSINLPVIGTIINASSDVPYLSLKLELSQKEIFEVLKDADLYSNTKDNASRAMLVGQVDLSLLDAVLRLVQLLDYPQDIPYLALTYKKEIIYRLLQGQYGATLAQIAVEGSNAYRIREAIDQIIEQYDQPIRIDTLADLASMSVSSFHRHFKEITAMSPLQFQKQLRLQEARSLLLM</sequence>
<dbReference type="InterPro" id="IPR009057">
    <property type="entry name" value="Homeodomain-like_sf"/>
</dbReference>
<evidence type="ECO:0000256" key="1">
    <source>
        <dbReference type="ARBA" id="ARBA00023015"/>
    </source>
</evidence>
<protein>
    <submittedName>
        <fullName evidence="4">AraC-like DNA-binding protein</fullName>
    </submittedName>
</protein>
<dbReference type="PANTHER" id="PTHR43436">
    <property type="entry name" value="ARAC-FAMILY TRANSCRIPTIONAL REGULATOR"/>
    <property type="match status" value="1"/>
</dbReference>
<dbReference type="EMBL" id="QGTQ01000008">
    <property type="protein sequence ID" value="PWW02842.1"/>
    <property type="molecule type" value="Genomic_DNA"/>
</dbReference>
<keyword evidence="4" id="KW-0238">DNA-binding</keyword>
<dbReference type="AlphaFoldDB" id="A0A2V2YUZ2"/>
<name>A0A2V2YUZ2_9BACL</name>
<dbReference type="InterPro" id="IPR009594">
    <property type="entry name" value="Tscrpt_reg_HTH_AraC_N"/>
</dbReference>
<keyword evidence="5" id="KW-1185">Reference proteome</keyword>
<dbReference type="Pfam" id="PF06719">
    <property type="entry name" value="AraC_N"/>
    <property type="match status" value="1"/>
</dbReference>
<comment type="caution">
    <text evidence="4">The sequence shown here is derived from an EMBL/GenBank/DDBJ whole genome shotgun (WGS) entry which is preliminary data.</text>
</comment>
<evidence type="ECO:0000313" key="5">
    <source>
        <dbReference type="Proteomes" id="UP000246635"/>
    </source>
</evidence>
<dbReference type="PROSITE" id="PS01124">
    <property type="entry name" value="HTH_ARAC_FAMILY_2"/>
    <property type="match status" value="1"/>
</dbReference>
<dbReference type="SUPFAM" id="SSF46689">
    <property type="entry name" value="Homeodomain-like"/>
    <property type="match status" value="1"/>
</dbReference>
<evidence type="ECO:0000259" key="3">
    <source>
        <dbReference type="PROSITE" id="PS01124"/>
    </source>
</evidence>
<dbReference type="InterPro" id="IPR018060">
    <property type="entry name" value="HTH_AraC"/>
</dbReference>
<dbReference type="RefSeq" id="WP_342769989.1">
    <property type="nucleotide sequence ID" value="NZ_CP054612.1"/>
</dbReference>
<evidence type="ECO:0000256" key="2">
    <source>
        <dbReference type="ARBA" id="ARBA00023163"/>
    </source>
</evidence>
<proteinExistence type="predicted"/>
<dbReference type="PANTHER" id="PTHR43436:SF1">
    <property type="entry name" value="TRANSCRIPTIONAL REGULATORY PROTEIN"/>
    <property type="match status" value="1"/>
</dbReference>
<accession>A0A2V2YUZ2</accession>
<reference evidence="4 5" key="1">
    <citation type="submission" date="2018-05" db="EMBL/GenBank/DDBJ databases">
        <title>Genomic Encyclopedia of Type Strains, Phase III (KMG-III): the genomes of soil and plant-associated and newly described type strains.</title>
        <authorList>
            <person name="Whitman W."/>
        </authorList>
    </citation>
    <scope>NUCLEOTIDE SEQUENCE [LARGE SCALE GENOMIC DNA]</scope>
    <source>
        <strain evidence="4 5">CECT 5696</strain>
    </source>
</reference>
<gene>
    <name evidence="4" type="ORF">DFQ01_108119</name>
</gene>